<dbReference type="GO" id="GO:0006355">
    <property type="term" value="P:regulation of DNA-templated transcription"/>
    <property type="evidence" value="ECO:0007669"/>
    <property type="project" value="InterPro"/>
</dbReference>
<organism evidence="2 3">
    <name type="scientific">Chrysemys picta bellii</name>
    <name type="common">Western painted turtle</name>
    <name type="synonym">Emys bellii</name>
    <dbReference type="NCBI Taxonomy" id="8478"/>
    <lineage>
        <taxon>Eukaryota</taxon>
        <taxon>Metazoa</taxon>
        <taxon>Chordata</taxon>
        <taxon>Craniata</taxon>
        <taxon>Vertebrata</taxon>
        <taxon>Euteleostomi</taxon>
        <taxon>Archelosauria</taxon>
        <taxon>Testudinata</taxon>
        <taxon>Testudines</taxon>
        <taxon>Cryptodira</taxon>
        <taxon>Durocryptodira</taxon>
        <taxon>Testudinoidea</taxon>
        <taxon>Emydidae</taxon>
        <taxon>Chrysemys</taxon>
    </lineage>
</organism>
<reference evidence="2" key="1">
    <citation type="submission" date="2025-08" db="UniProtKB">
        <authorList>
            <consortium name="Ensembl"/>
        </authorList>
    </citation>
    <scope>IDENTIFICATION</scope>
</reference>
<reference evidence="2" key="2">
    <citation type="submission" date="2025-09" db="UniProtKB">
        <authorList>
            <consortium name="Ensembl"/>
        </authorList>
    </citation>
    <scope>IDENTIFICATION</scope>
</reference>
<dbReference type="InterPro" id="IPR036051">
    <property type="entry name" value="KRAB_dom_sf"/>
</dbReference>
<sequence>REMDAAELSQVGMWGQASAQTTELSLFHLLLLFQRPVTFEAVAVYFTREEWALLDPRQKALYRDVMQENYENVTSALSSLNLKTSKEGDSITSLGNPFQCFTTLLVTLCFLISNLDLPRCNLRPLLLVLSSATTDDSF</sequence>
<keyword evidence="3" id="KW-1185">Reference proteome</keyword>
<dbReference type="InterPro" id="IPR050169">
    <property type="entry name" value="Krueppel_C2H2_ZnF"/>
</dbReference>
<evidence type="ECO:0000313" key="2">
    <source>
        <dbReference type="Ensembl" id="ENSCPBP00000002920.1"/>
    </source>
</evidence>
<dbReference type="Gene3D" id="6.10.140.140">
    <property type="match status" value="1"/>
</dbReference>
<dbReference type="Proteomes" id="UP000694380">
    <property type="component" value="Unplaced"/>
</dbReference>
<dbReference type="Pfam" id="PF01352">
    <property type="entry name" value="KRAB"/>
    <property type="match status" value="1"/>
</dbReference>
<dbReference type="SMART" id="SM00349">
    <property type="entry name" value="KRAB"/>
    <property type="match status" value="1"/>
</dbReference>
<protein>
    <recommendedName>
        <fullName evidence="1">KRAB domain-containing protein</fullName>
    </recommendedName>
</protein>
<evidence type="ECO:0000313" key="3">
    <source>
        <dbReference type="Proteomes" id="UP000694380"/>
    </source>
</evidence>
<feature type="domain" description="KRAB" evidence="1">
    <location>
        <begin position="37"/>
        <end position="113"/>
    </location>
</feature>
<dbReference type="AlphaFoldDB" id="A0A8C3F558"/>
<dbReference type="SUPFAM" id="SSF109640">
    <property type="entry name" value="KRAB domain (Kruppel-associated box)"/>
    <property type="match status" value="1"/>
</dbReference>
<dbReference type="Ensembl" id="ENSCPBT00000003568.1">
    <property type="protein sequence ID" value="ENSCPBP00000002920.1"/>
    <property type="gene ID" value="ENSCPBG00000002344.1"/>
</dbReference>
<accession>A0A8C3F558</accession>
<dbReference type="InterPro" id="IPR001909">
    <property type="entry name" value="KRAB"/>
</dbReference>
<dbReference type="GeneTree" id="ENSGT01150000286944"/>
<name>A0A8C3F558_CHRPI</name>
<proteinExistence type="predicted"/>
<dbReference type="PANTHER" id="PTHR23232">
    <property type="entry name" value="KRAB DOMAIN C2H2 ZINC FINGER"/>
    <property type="match status" value="1"/>
</dbReference>
<dbReference type="CDD" id="cd07765">
    <property type="entry name" value="KRAB_A-box"/>
    <property type="match status" value="1"/>
</dbReference>
<dbReference type="PANTHER" id="PTHR23232:SF142">
    <property type="entry name" value="GASTRULA ZINC FINGER PROTEIN XLCGF57.1-LIKE-RELATED"/>
    <property type="match status" value="1"/>
</dbReference>
<evidence type="ECO:0000259" key="1">
    <source>
        <dbReference type="PROSITE" id="PS50805"/>
    </source>
</evidence>
<dbReference type="PROSITE" id="PS50805">
    <property type="entry name" value="KRAB"/>
    <property type="match status" value="1"/>
</dbReference>